<gene>
    <name evidence="7" type="primary">fliS</name>
    <name evidence="7" type="ORF">M5X19_05555</name>
</gene>
<keyword evidence="7" id="KW-0282">Flagellum</keyword>
<evidence type="ECO:0000313" key="8">
    <source>
        <dbReference type="Proteomes" id="UP001527099"/>
    </source>
</evidence>
<dbReference type="CDD" id="cd16098">
    <property type="entry name" value="FliS"/>
    <property type="match status" value="1"/>
</dbReference>
<dbReference type="Proteomes" id="UP001527099">
    <property type="component" value="Unassembled WGS sequence"/>
</dbReference>
<comment type="similarity">
    <text evidence="2 6">Belongs to the FliS family.</text>
</comment>
<dbReference type="InterPro" id="IPR036584">
    <property type="entry name" value="FliS_sf"/>
</dbReference>
<keyword evidence="3 6" id="KW-0963">Cytoplasm</keyword>
<reference evidence="7 8" key="1">
    <citation type="submission" date="2022-05" db="EMBL/GenBank/DDBJ databases">
        <title>Genome Sequencing of Bee-Associated Microbes.</title>
        <authorList>
            <person name="Dunlap C."/>
        </authorList>
    </citation>
    <scope>NUCLEOTIDE SEQUENCE [LARGE SCALE GENOMIC DNA]</scope>
    <source>
        <strain evidence="7 8">NRRL B-14421</strain>
    </source>
</reference>
<dbReference type="SUPFAM" id="SSF101116">
    <property type="entry name" value="Flagellar export chaperone FliS"/>
    <property type="match status" value="1"/>
</dbReference>
<dbReference type="Gene3D" id="1.20.120.340">
    <property type="entry name" value="Flagellar protein FliS"/>
    <property type="match status" value="1"/>
</dbReference>
<keyword evidence="7" id="KW-0966">Cell projection</keyword>
<keyword evidence="7" id="KW-0969">Cilium</keyword>
<dbReference type="InterPro" id="IPR003713">
    <property type="entry name" value="FliS"/>
</dbReference>
<name>A0ABT4G869_9BACL</name>
<evidence type="ECO:0000256" key="5">
    <source>
        <dbReference type="ARBA" id="ARBA00023186"/>
    </source>
</evidence>
<evidence type="ECO:0000256" key="2">
    <source>
        <dbReference type="ARBA" id="ARBA00008787"/>
    </source>
</evidence>
<keyword evidence="5" id="KW-0143">Chaperone</keyword>
<evidence type="ECO:0000256" key="6">
    <source>
        <dbReference type="PIRNR" id="PIRNR039090"/>
    </source>
</evidence>
<evidence type="ECO:0000313" key="7">
    <source>
        <dbReference type="EMBL" id="MCY9692377.1"/>
    </source>
</evidence>
<dbReference type="PANTHER" id="PTHR34773">
    <property type="entry name" value="FLAGELLAR SECRETION CHAPERONE FLIS"/>
    <property type="match status" value="1"/>
</dbReference>
<evidence type="ECO:0000256" key="3">
    <source>
        <dbReference type="ARBA" id="ARBA00022490"/>
    </source>
</evidence>
<organism evidence="7 8">
    <name type="scientific">Paenibacillus alginolyticus</name>
    <dbReference type="NCBI Taxonomy" id="59839"/>
    <lineage>
        <taxon>Bacteria</taxon>
        <taxon>Bacillati</taxon>
        <taxon>Bacillota</taxon>
        <taxon>Bacilli</taxon>
        <taxon>Bacillales</taxon>
        <taxon>Paenibacillaceae</taxon>
        <taxon>Paenibacillus</taxon>
    </lineage>
</organism>
<proteinExistence type="inferred from homology"/>
<dbReference type="NCBIfam" id="TIGR00208">
    <property type="entry name" value="fliS"/>
    <property type="match status" value="1"/>
</dbReference>
<dbReference type="RefSeq" id="WP_268613973.1">
    <property type="nucleotide sequence ID" value="NZ_JAMDMX010000012.1"/>
</dbReference>
<accession>A0ABT4G869</accession>
<keyword evidence="8" id="KW-1185">Reference proteome</keyword>
<dbReference type="EMBL" id="JAMDMX010000012">
    <property type="protein sequence ID" value="MCY9692377.1"/>
    <property type="molecule type" value="Genomic_DNA"/>
</dbReference>
<comment type="subcellular location">
    <subcellularLocation>
        <location evidence="1 6">Cytoplasm</location>
        <location evidence="1 6">Cytosol</location>
    </subcellularLocation>
</comment>
<evidence type="ECO:0000256" key="4">
    <source>
        <dbReference type="ARBA" id="ARBA00022795"/>
    </source>
</evidence>
<keyword evidence="4 6" id="KW-1005">Bacterial flagellum biogenesis</keyword>
<dbReference type="PIRSF" id="PIRSF039090">
    <property type="entry name" value="Flis"/>
    <property type="match status" value="1"/>
</dbReference>
<comment type="caution">
    <text evidence="7">The sequence shown here is derived from an EMBL/GenBank/DDBJ whole genome shotgun (WGS) entry which is preliminary data.</text>
</comment>
<dbReference type="Pfam" id="PF02561">
    <property type="entry name" value="FliS"/>
    <property type="match status" value="1"/>
</dbReference>
<sequence>MAMNMQQERYLYNTVQQASPAQLLLMLYDGAIRFSKLAIKDIQNKELEQANIHLGKAQDIIRELMITLNMDYPVSEGLYMLYDYFIHLMIEANVKKSEEPIEEVLTYLTDLKETWMQVVKQQMQQPTAR</sequence>
<dbReference type="PANTHER" id="PTHR34773:SF1">
    <property type="entry name" value="FLAGELLAR SECRETION CHAPERONE FLIS"/>
    <property type="match status" value="1"/>
</dbReference>
<evidence type="ECO:0000256" key="1">
    <source>
        <dbReference type="ARBA" id="ARBA00004514"/>
    </source>
</evidence>
<protein>
    <recommendedName>
        <fullName evidence="6">Flagellar secretion chaperone FliS</fullName>
    </recommendedName>
</protein>